<protein>
    <submittedName>
        <fullName evidence="5">G10159 protein</fullName>
    </submittedName>
</protein>
<dbReference type="EMBL" id="CAXHTA020000017">
    <property type="protein sequence ID" value="CAL5227235.1"/>
    <property type="molecule type" value="Genomic_DNA"/>
</dbReference>
<gene>
    <name evidence="5" type="primary">g10159</name>
    <name evidence="5" type="ORF">VP750_LOCUS9141</name>
</gene>
<comment type="subcellular location">
    <subcellularLocation>
        <location evidence="1">Nucleus</location>
    </subcellularLocation>
</comment>
<sequence length="1879" mass="203167">MAGQSANHRDLLDFVRSIDGRGARPDAVEIQQRLEEAEPIFQNLLRYKGSSADSRKHIESRRPSTPLGTLELDASDVREVLLMSDELRLDEVYCLLCLLTSHEERGDVTAEAGAGIYLTERRALVEALHHLLQLEALPDADAPPDTQAAVRSFVDSLLSRESGGRSALLTRLIELIGDDTLEPQPGTRLGAVLDDRWALVERQTLVMAERTLLCECLVYSCRIRAPSSAADIAAIADLLHHLALRTRGRGAADMAAWQQASAVLIALIETLLPVEGPEGMLDEADEQRLGKLAGEAKESQLAGRLEGGGTPQDGFAAVARLAWGLLLAQYGSATTRERAARGIHQAIETGALRFLGSSIVRGAFFEDELPFQKELYVQILHQLLMGFLDAEPGREEVGFLSSESTKRVARAPKPDAASSPIPDALEDLLDALSAVYTVFPDLWVDPALRCDVVGQFMEYVARSSTIAEVPAARVAYLGVLTSLASGPQGAQIMFQQLRPGNSYAKISWQDLFAAMRVYCERYSTGPEQQENAQAQHPQLRHPEGVVPDSDAQALVAYLKLLAKVFREGSVPGEGSTASPVIAWMHVLEEETGARPLWEVMFQLMCHPVPQSLKAALDETIAALAKQPDLAGVLWERMLASVIVQPLRDDTRMVSLARYDISYQLNEVEARAEVYDEVICFIELLNNLLQSLTPAHVEQSAHFTQFVLTDVFGQLHQRAYRQAQQKWDLATVCLDHMRLAVKGLAPLSSSVSVHYPGMAVMLQLLGEREAMRTMAVILMGGSEQLMAERQDSAEGAAKETAVLAALRLIRAAFDKDQAAVAFLRQSELSGFDTLDGLIRRDRRWLPSLLDYVSYTPNPALQVEAAKIAAILVDRLPHFPDLLTQPLGSGGIPLYLHVRTGVAGILLDGLTGDSAFYTTLEDAASTSKAVEASSTDNRAELVLQLLLSGLEGPAPNIGHMLLGFDVEHGPEGVAASVLDPRLAFTCLTALLRGAQSPALPAAQPKVYEHVLEIFFELASAPETSDATLDLLRQVQLVPTQLGTVVSLLGSGQGKGACLRQCAWLLQLAALQLHRADLAVLAHREDCKRLLTALFDTAPADPTTGTSNASAYSSIVQILQSGTYTLAEPQLSSYVPAHARKRLNLSAVLGSPEVLQPQAEHGRPRLDVGALAAALQQRYRELEQESRRYPGGVDAAALSELRDACAGAMRYAQEFNAYADESEGQAALIIAWQCVVEVTFTRRYEVLDNSSQSLRGGAQSIARDLLEATLEVTAGLLSADTAQLAPPLCQVIRVLVVRLQQQAVGWTSGSATHGTGFGSQAQTHGLLKQLLLLLRLGSKRDAVRAPLLDALLSYLQACRGPRIAHASADLFQAALSGPSGTDTTAVSQLDAAQAELEAGNAALLQGAPFLVEMLALQAAAPGMQPVRRTQALTVLLALVRADTGATTLETLQASGLLGGLLQDLTSNARTDLLKVPPKSRAALQVNEARLALLLQAVRTSLQMQSSSHSFRLAAVGITAQLARCQAVDLQPEEPATVSQHSAHVSLRERLLRFNVAVLRIVAAACAGLPDSKQMRTAAAAFVEAHHAALERMLRDVGTPGAPGRGAWQPGETDLEAAALVLQLLQWLVPHHKQHRTGAVQDLCSKAYVLAERFMAQDPQRQSPVLSQVVEVSEAHVASLPMHARRKLSRLAIQVRSVQRGVTALLEALVHHGLAELPMARQPGSPASMPPSLMLLKDLLMQVSDSLVSTVDRRRKLMETLKQPDGRQPADSMAIQVHSGGQSDPLPSASAGREASVLELADLDREVGMLQHTAECALAVTFLQLRKGTPEGRSPEAHEQLQRSLLPVLHQLESLDEGTEQGKARDWSSLQMLARRTKNQLVL</sequence>
<evidence type="ECO:0000256" key="1">
    <source>
        <dbReference type="ARBA" id="ARBA00004123"/>
    </source>
</evidence>
<keyword evidence="6" id="KW-1185">Reference proteome</keyword>
<evidence type="ECO:0000256" key="2">
    <source>
        <dbReference type="ARBA" id="ARBA00005892"/>
    </source>
</evidence>
<evidence type="ECO:0000256" key="3">
    <source>
        <dbReference type="ARBA" id="ARBA00022448"/>
    </source>
</evidence>
<dbReference type="Pfam" id="PF11894">
    <property type="entry name" value="Nup192"/>
    <property type="match status" value="2"/>
</dbReference>
<keyword evidence="3" id="KW-0813">Transport</keyword>
<dbReference type="PANTHER" id="PTHR31344:SF0">
    <property type="entry name" value="NUCLEAR PORE COMPLEX PROTEIN NUP205"/>
    <property type="match status" value="1"/>
</dbReference>
<name>A0ABP1G7D3_9CHLO</name>
<evidence type="ECO:0000313" key="5">
    <source>
        <dbReference type="EMBL" id="CAL5227235.1"/>
    </source>
</evidence>
<reference evidence="5 6" key="1">
    <citation type="submission" date="2024-06" db="EMBL/GenBank/DDBJ databases">
        <authorList>
            <person name="Kraege A."/>
            <person name="Thomma B."/>
        </authorList>
    </citation>
    <scope>NUCLEOTIDE SEQUENCE [LARGE SCALE GENOMIC DNA]</scope>
</reference>
<dbReference type="Proteomes" id="UP001497392">
    <property type="component" value="Unassembled WGS sequence"/>
</dbReference>
<keyword evidence="4" id="KW-0539">Nucleus</keyword>
<dbReference type="InterPro" id="IPR021827">
    <property type="entry name" value="Nup186/Nup192/Nup205"/>
</dbReference>
<organism evidence="5 6">
    <name type="scientific">Coccomyxa viridis</name>
    <dbReference type="NCBI Taxonomy" id="1274662"/>
    <lineage>
        <taxon>Eukaryota</taxon>
        <taxon>Viridiplantae</taxon>
        <taxon>Chlorophyta</taxon>
        <taxon>core chlorophytes</taxon>
        <taxon>Trebouxiophyceae</taxon>
        <taxon>Trebouxiophyceae incertae sedis</taxon>
        <taxon>Coccomyxaceae</taxon>
        <taxon>Coccomyxa</taxon>
    </lineage>
</organism>
<comment type="similarity">
    <text evidence="2">Belongs to the NUP186/NUP192/NUP205 family.</text>
</comment>
<proteinExistence type="inferred from homology"/>
<evidence type="ECO:0000313" key="6">
    <source>
        <dbReference type="Proteomes" id="UP001497392"/>
    </source>
</evidence>
<comment type="caution">
    <text evidence="5">The sequence shown here is derived from an EMBL/GenBank/DDBJ whole genome shotgun (WGS) entry which is preliminary data.</text>
</comment>
<evidence type="ECO:0000256" key="4">
    <source>
        <dbReference type="ARBA" id="ARBA00023242"/>
    </source>
</evidence>
<dbReference type="PANTHER" id="PTHR31344">
    <property type="entry name" value="NUCLEAR PORE COMPLEX PROTEIN NUP205"/>
    <property type="match status" value="1"/>
</dbReference>
<accession>A0ABP1G7D3</accession>